<dbReference type="EMBL" id="GBXM01091782">
    <property type="protein sequence ID" value="JAH16795.1"/>
    <property type="molecule type" value="Transcribed_RNA"/>
</dbReference>
<name>A0A0E9QKD6_ANGAN</name>
<evidence type="ECO:0000313" key="1">
    <source>
        <dbReference type="EMBL" id="JAH16795.1"/>
    </source>
</evidence>
<dbReference type="AlphaFoldDB" id="A0A0E9QKD6"/>
<protein>
    <submittedName>
        <fullName evidence="1">Uncharacterized protein</fullName>
    </submittedName>
</protein>
<reference evidence="1" key="1">
    <citation type="submission" date="2014-11" db="EMBL/GenBank/DDBJ databases">
        <authorList>
            <person name="Amaro Gonzalez C."/>
        </authorList>
    </citation>
    <scope>NUCLEOTIDE SEQUENCE</scope>
</reference>
<reference evidence="1" key="2">
    <citation type="journal article" date="2015" name="Fish Shellfish Immunol.">
        <title>Early steps in the European eel (Anguilla anguilla)-Vibrio vulnificus interaction in the gills: Role of the RtxA13 toxin.</title>
        <authorList>
            <person name="Callol A."/>
            <person name="Pajuelo D."/>
            <person name="Ebbesson L."/>
            <person name="Teles M."/>
            <person name="MacKenzie S."/>
            <person name="Amaro C."/>
        </authorList>
    </citation>
    <scope>NUCLEOTIDE SEQUENCE</scope>
</reference>
<sequence length="38" mass="4188">MCVSRTKVPSLHLRSCPCRWDRVQPSSPQNGTCGVTLS</sequence>
<proteinExistence type="predicted"/>
<organism evidence="1">
    <name type="scientific">Anguilla anguilla</name>
    <name type="common">European freshwater eel</name>
    <name type="synonym">Muraena anguilla</name>
    <dbReference type="NCBI Taxonomy" id="7936"/>
    <lineage>
        <taxon>Eukaryota</taxon>
        <taxon>Metazoa</taxon>
        <taxon>Chordata</taxon>
        <taxon>Craniata</taxon>
        <taxon>Vertebrata</taxon>
        <taxon>Euteleostomi</taxon>
        <taxon>Actinopterygii</taxon>
        <taxon>Neopterygii</taxon>
        <taxon>Teleostei</taxon>
        <taxon>Anguilliformes</taxon>
        <taxon>Anguillidae</taxon>
        <taxon>Anguilla</taxon>
    </lineage>
</organism>
<accession>A0A0E9QKD6</accession>